<organism evidence="1 2">
    <name type="scientific">Zarea fungicola</name>
    <dbReference type="NCBI Taxonomy" id="93591"/>
    <lineage>
        <taxon>Eukaryota</taxon>
        <taxon>Fungi</taxon>
        <taxon>Dikarya</taxon>
        <taxon>Ascomycota</taxon>
        <taxon>Pezizomycotina</taxon>
        <taxon>Sordariomycetes</taxon>
        <taxon>Hypocreomycetidae</taxon>
        <taxon>Hypocreales</taxon>
        <taxon>Cordycipitaceae</taxon>
        <taxon>Zarea</taxon>
    </lineage>
</organism>
<evidence type="ECO:0000313" key="1">
    <source>
        <dbReference type="EMBL" id="KAJ2976354.1"/>
    </source>
</evidence>
<accession>A0ACC1NBR0</accession>
<proteinExistence type="predicted"/>
<name>A0ACC1NBR0_9HYPO</name>
<dbReference type="EMBL" id="JANJQO010000594">
    <property type="protein sequence ID" value="KAJ2976354.1"/>
    <property type="molecule type" value="Genomic_DNA"/>
</dbReference>
<gene>
    <name evidence="1" type="ORF">NQ176_g5000</name>
</gene>
<protein>
    <submittedName>
        <fullName evidence="1">Uncharacterized protein</fullName>
    </submittedName>
</protein>
<evidence type="ECO:0000313" key="2">
    <source>
        <dbReference type="Proteomes" id="UP001143910"/>
    </source>
</evidence>
<comment type="caution">
    <text evidence="1">The sequence shown here is derived from an EMBL/GenBank/DDBJ whole genome shotgun (WGS) entry which is preliminary data.</text>
</comment>
<keyword evidence="2" id="KW-1185">Reference proteome</keyword>
<sequence>MNLFNYFPVVSLAAASPLIPAHVTTIEKRVDPPSSRYPRLADGQKYGFGATKLLITGIRILQGSDGDGPQDANIATQFAQGFADRLRSFGTVALLRPGEATEINVQAPNAIYLAASARPADNRNFPLGLLADPNINSQLIAIVGAYFALIEGIKKEVEFTLTILNEQGQNQGAAIFDMELIEKVGGCVGRIRKMSNPDY</sequence>
<reference evidence="1" key="1">
    <citation type="submission" date="2022-08" db="EMBL/GenBank/DDBJ databases">
        <title>Genome Sequence of Lecanicillium fungicola.</title>
        <authorList>
            <person name="Buettner E."/>
        </authorList>
    </citation>
    <scope>NUCLEOTIDE SEQUENCE</scope>
    <source>
        <strain evidence="1">Babe33</strain>
    </source>
</reference>
<dbReference type="Proteomes" id="UP001143910">
    <property type="component" value="Unassembled WGS sequence"/>
</dbReference>